<accession>A0A833VUY7</accession>
<evidence type="ECO:0000259" key="5">
    <source>
        <dbReference type="Pfam" id="PF06978"/>
    </source>
</evidence>
<evidence type="ECO:0000256" key="1">
    <source>
        <dbReference type="ARBA" id="ARBA00004123"/>
    </source>
</evidence>
<dbReference type="InterPro" id="IPR009723">
    <property type="entry name" value="Pop1_N"/>
</dbReference>
<dbReference type="GO" id="GO:0005655">
    <property type="term" value="C:nucleolar ribonuclease P complex"/>
    <property type="evidence" value="ECO:0007669"/>
    <property type="project" value="InterPro"/>
</dbReference>
<dbReference type="Proteomes" id="UP000623129">
    <property type="component" value="Unassembled WGS sequence"/>
</dbReference>
<comment type="caution">
    <text evidence="7">The sequence shown here is derived from an EMBL/GenBank/DDBJ whole genome shotgun (WGS) entry which is preliminary data.</text>
</comment>
<dbReference type="GO" id="GO:0001682">
    <property type="term" value="P:tRNA 5'-leader removal"/>
    <property type="evidence" value="ECO:0007669"/>
    <property type="project" value="InterPro"/>
</dbReference>
<evidence type="ECO:0000259" key="6">
    <source>
        <dbReference type="Pfam" id="PF08170"/>
    </source>
</evidence>
<gene>
    <name evidence="7" type="ORF">FCM35_KLT18839</name>
</gene>
<dbReference type="AlphaFoldDB" id="A0A833VUY7"/>
<evidence type="ECO:0000313" key="7">
    <source>
        <dbReference type="EMBL" id="KAF3336253.1"/>
    </source>
</evidence>
<comment type="subcellular location">
    <subcellularLocation>
        <location evidence="1">Nucleus</location>
    </subcellularLocation>
</comment>
<keyword evidence="8" id="KW-1185">Reference proteome</keyword>
<keyword evidence="3" id="KW-0539">Nucleus</keyword>
<dbReference type="InterPro" id="IPR012590">
    <property type="entry name" value="POPLD_dom"/>
</dbReference>
<sequence length="746" mass="84728">MAATAQNPPPPPRTLNVQRLADARRPEIQSLHSLVSCRLSASFRLPRSLRRRTTSHLRRSKRRRSSASRDSPSDASDDDPHKTREKKKVCRRERRRRELTSNPELGFVVAGDGTKRLRTHVWHAKRFQMVKRWGFYLPLGIHGRGRGSRAVLKLLQNGTLVHDASYYLPIQLEGPQDCLVSVLKMVLIPSPPGISEMPSVQLSHKVLQGACYQDAMLYHMDSSASRLIAPVKYMWHHMTSEIVECKNSSNSESGILSVRKLWIWVHAAAFHKGYNALRAACEKQQMHANGATVSCVSQEGRIARLDIMGAKVSQLMNKFFCPVTISDKACITSEAQKQFNMDQIEKFAPGAILTLRVKDPRLLSSDLNSEFDEVPVNLDSLDSCKLYDNSELWDSHCKIDPPVLQSILCTEKNKKRLNTLFLKPTNQEMPADQQKDGFSRSCTVILLKHSLGWSIILPLSWVKPFWLSMVSSGAHVIGLRERRWVAWKNKVPCFPYDFPDSEAYKSLLADKGALFDVSAQLRPHTKQPLKTPMPPPWDCMVASSHHICKNTIHCKAPNLDVYVPRTSEALKDCVEKMDTGEKGFVCLVRVLISAFKEGLFEEGAVVCAPCTDDLSGWNNTRLAKEVEEYQEKWQLQLTQSAVESYFMQLESDRWALQVPEDPVDLKNFRWPIGFVTTGAVHACNDRVAMALCDIRILAALRRQQYLQTETEQPEIFVLVRNMKSMAYRRAIATIVLEQQQEDLHFL</sequence>
<organism evidence="7 8">
    <name type="scientific">Carex littledalei</name>
    <dbReference type="NCBI Taxonomy" id="544730"/>
    <lineage>
        <taxon>Eukaryota</taxon>
        <taxon>Viridiplantae</taxon>
        <taxon>Streptophyta</taxon>
        <taxon>Embryophyta</taxon>
        <taxon>Tracheophyta</taxon>
        <taxon>Spermatophyta</taxon>
        <taxon>Magnoliopsida</taxon>
        <taxon>Liliopsida</taxon>
        <taxon>Poales</taxon>
        <taxon>Cyperaceae</taxon>
        <taxon>Cyperoideae</taxon>
        <taxon>Cariceae</taxon>
        <taxon>Carex</taxon>
        <taxon>Carex subgen. Euthyceras</taxon>
    </lineage>
</organism>
<evidence type="ECO:0000256" key="2">
    <source>
        <dbReference type="ARBA" id="ARBA00022694"/>
    </source>
</evidence>
<dbReference type="EMBL" id="SWLB01000007">
    <property type="protein sequence ID" value="KAF3336253.1"/>
    <property type="molecule type" value="Genomic_DNA"/>
</dbReference>
<proteinExistence type="predicted"/>
<reference evidence="7" key="1">
    <citation type="submission" date="2020-01" db="EMBL/GenBank/DDBJ databases">
        <title>Genome sequence of Kobresia littledalei, the first chromosome-level genome in the family Cyperaceae.</title>
        <authorList>
            <person name="Qu G."/>
        </authorList>
    </citation>
    <scope>NUCLEOTIDE SEQUENCE</scope>
    <source>
        <strain evidence="7">C.B.Clarke</strain>
        <tissue evidence="7">Leaf</tissue>
    </source>
</reference>
<dbReference type="InterPro" id="IPR039182">
    <property type="entry name" value="Pop1"/>
</dbReference>
<name>A0A833VUY7_9POAL</name>
<feature type="compositionally biased region" description="Basic residues" evidence="4">
    <location>
        <begin position="48"/>
        <end position="66"/>
    </location>
</feature>
<feature type="compositionally biased region" description="Basic residues" evidence="4">
    <location>
        <begin position="83"/>
        <end position="96"/>
    </location>
</feature>
<evidence type="ECO:0000256" key="4">
    <source>
        <dbReference type="SAM" id="MobiDB-lite"/>
    </source>
</evidence>
<dbReference type="Pfam" id="PF06978">
    <property type="entry name" value="POP1_N"/>
    <property type="match status" value="1"/>
</dbReference>
<feature type="region of interest" description="Disordered" evidence="4">
    <location>
        <begin position="48"/>
        <end position="96"/>
    </location>
</feature>
<feature type="domain" description="POPLD" evidence="6">
    <location>
        <begin position="452"/>
        <end position="527"/>
    </location>
</feature>
<dbReference type="PANTHER" id="PTHR22731:SF3">
    <property type="entry name" value="RIBONUCLEASES P_MRP PROTEIN SUBUNIT POP1"/>
    <property type="match status" value="1"/>
</dbReference>
<evidence type="ECO:0000256" key="3">
    <source>
        <dbReference type="ARBA" id="ARBA00023242"/>
    </source>
</evidence>
<protein>
    <submittedName>
        <fullName evidence="7">Ribonucleases P/MRP protein subunit POP1</fullName>
    </submittedName>
</protein>
<feature type="domain" description="Pop1 N-terminal" evidence="5">
    <location>
        <begin position="117"/>
        <end position="174"/>
    </location>
</feature>
<dbReference type="Pfam" id="PF08170">
    <property type="entry name" value="POPLD"/>
    <property type="match status" value="1"/>
</dbReference>
<dbReference type="OrthoDB" id="442863at2759"/>
<evidence type="ECO:0000313" key="8">
    <source>
        <dbReference type="Proteomes" id="UP000623129"/>
    </source>
</evidence>
<keyword evidence="2" id="KW-0819">tRNA processing</keyword>
<dbReference type="GO" id="GO:0000172">
    <property type="term" value="C:ribonuclease MRP complex"/>
    <property type="evidence" value="ECO:0007669"/>
    <property type="project" value="InterPro"/>
</dbReference>
<dbReference type="PANTHER" id="PTHR22731">
    <property type="entry name" value="RIBONUCLEASES P/MRP PROTEIN SUBUNIT POP1"/>
    <property type="match status" value="1"/>
</dbReference>